<dbReference type="GO" id="GO:0009190">
    <property type="term" value="P:cyclic nucleotide biosynthetic process"/>
    <property type="evidence" value="ECO:0007669"/>
    <property type="project" value="InterPro"/>
</dbReference>
<dbReference type="Pfam" id="PF00211">
    <property type="entry name" value="Guanylate_cyc"/>
    <property type="match status" value="1"/>
</dbReference>
<dbReference type="SMART" id="SM00065">
    <property type="entry name" value="GAF"/>
    <property type="match status" value="2"/>
</dbReference>
<dbReference type="PANTHER" id="PTHR43155">
    <property type="entry name" value="CYCLIC DI-GMP PHOSPHODIESTERASE PA4108-RELATED"/>
    <property type="match status" value="1"/>
</dbReference>
<accession>A0A401FRL1</accession>
<evidence type="ECO:0000256" key="1">
    <source>
        <dbReference type="SAM" id="Phobius"/>
    </source>
</evidence>
<feature type="transmembrane region" description="Helical" evidence="1">
    <location>
        <begin position="20"/>
        <end position="37"/>
    </location>
</feature>
<dbReference type="SUPFAM" id="SSF55073">
    <property type="entry name" value="Nucleotide cyclase"/>
    <property type="match status" value="1"/>
</dbReference>
<proteinExistence type="predicted"/>
<evidence type="ECO:0000259" key="2">
    <source>
        <dbReference type="PROSITE" id="PS50125"/>
    </source>
</evidence>
<gene>
    <name evidence="3" type="ORF">DENIS_0537</name>
</gene>
<dbReference type="InterPro" id="IPR029787">
    <property type="entry name" value="Nucleotide_cyclase"/>
</dbReference>
<reference evidence="4" key="2">
    <citation type="submission" date="2019-01" db="EMBL/GenBank/DDBJ databases">
        <title>Genome sequence of Desulfonema ishimotonii strain Tokyo 01.</title>
        <authorList>
            <person name="Fukui M."/>
        </authorList>
    </citation>
    <scope>NUCLEOTIDE SEQUENCE [LARGE SCALE GENOMIC DNA]</scope>
    <source>
        <strain evidence="4">Tokyo 01</strain>
    </source>
</reference>
<reference evidence="4" key="1">
    <citation type="submission" date="2017-11" db="EMBL/GenBank/DDBJ databases">
        <authorList>
            <person name="Watanabe M."/>
            <person name="Kojima H."/>
        </authorList>
    </citation>
    <scope>NUCLEOTIDE SEQUENCE [LARGE SCALE GENOMIC DNA]</scope>
    <source>
        <strain evidence="4">Tokyo 01</strain>
    </source>
</reference>
<feature type="domain" description="Guanylate cyclase" evidence="2">
    <location>
        <begin position="667"/>
        <end position="799"/>
    </location>
</feature>
<dbReference type="EMBL" id="BEXT01000001">
    <property type="protein sequence ID" value="GBC59598.1"/>
    <property type="molecule type" value="Genomic_DNA"/>
</dbReference>
<dbReference type="PANTHER" id="PTHR43155:SF2">
    <property type="entry name" value="CYCLIC DI-GMP PHOSPHODIESTERASE PA4108"/>
    <property type="match status" value="1"/>
</dbReference>
<name>A0A401FRL1_9BACT</name>
<organism evidence="3 4">
    <name type="scientific">Desulfonema ishimotonii</name>
    <dbReference type="NCBI Taxonomy" id="45657"/>
    <lineage>
        <taxon>Bacteria</taxon>
        <taxon>Pseudomonadati</taxon>
        <taxon>Thermodesulfobacteriota</taxon>
        <taxon>Desulfobacteria</taxon>
        <taxon>Desulfobacterales</taxon>
        <taxon>Desulfococcaceae</taxon>
        <taxon>Desulfonema</taxon>
    </lineage>
</organism>
<comment type="caution">
    <text evidence="3">The sequence shown here is derived from an EMBL/GenBank/DDBJ whole genome shotgun (WGS) entry which is preliminary data.</text>
</comment>
<dbReference type="CDD" id="cd07302">
    <property type="entry name" value="CHD"/>
    <property type="match status" value="1"/>
</dbReference>
<dbReference type="GO" id="GO:0035556">
    <property type="term" value="P:intracellular signal transduction"/>
    <property type="evidence" value="ECO:0007669"/>
    <property type="project" value="InterPro"/>
</dbReference>
<sequence>MKFKWKWLENTPLHYKMNVIIALFFLFPTLGFLYFGFKYEILTDKYIPLFFLGFLFFSFLGMLMLRKMFDEISAISKEVSQRIGDRLPAGADELQGLIRSFSALESRFSGIFRELEKKKSDIAILKELSDLCYVTFDPEEIMYVTLERALALTRSEIGSVLIIDRHERKSFVVKACIGLGDHIRIGSRVPFDTSIAKYAVINKSPLVVRDIEKDSRFGRANRAHYGTKSFVCMPIKTSKEIIGVLTISRRDEGRAYENEDVEVLIPLLSNAAFTYENLRLLRENDQGRMHLRAVEKIFTVINSSFRGSELIHAILNEIQALAPFEFALVLIRDRKRVEDGIVIAELLGNAPATIAKGGMYKYEGSVIDKVLKQRTALIIDNTDTLTAEVDKAFFVHPGNQSCLLAPLKIDGGVSGVLALSAEKSDMFHHIQNLIEWIASGISLAMERNMLSDAVIQRDQELDSIKQIGRALASSTFDISKVLNYTMDMIRIIINTEAGTLFLIDDTDELESAVSFNMDLGTMESFRLKLGQGVAGYVAARGESIIVNDAARSPHFYPEIDRLTGFRTRSILCIPMISQGRVIGVIEVLNKIGGNFSPNDEDLLQSIASSVSIAIENARLYKETVAMAEHERGIRGVFQKFVPKQILDKIIHGTEDGKAVVDELKTLTLLNIDIRSSSEFVKKIGPQKTVSLLNNFFSVMGGIVFKHHGIVDKYLGDGFLALFGAPVSSTVDAENAVNAALEMKASVGEINDFCRKTFDETVVMGISIHTGEVVVGNIGFDMKMDYTVIGDPVNTVFRLQEYTKPYPNGIIISENVCRAALCRLDIREISEKFGRLKMFELLGRKED</sequence>
<dbReference type="Gene3D" id="3.30.70.1230">
    <property type="entry name" value="Nucleotide cyclase"/>
    <property type="match status" value="1"/>
</dbReference>
<dbReference type="GO" id="GO:0004016">
    <property type="term" value="F:adenylate cyclase activity"/>
    <property type="evidence" value="ECO:0007669"/>
    <property type="project" value="UniProtKB-ARBA"/>
</dbReference>
<dbReference type="InterPro" id="IPR029016">
    <property type="entry name" value="GAF-like_dom_sf"/>
</dbReference>
<evidence type="ECO:0000313" key="3">
    <source>
        <dbReference type="EMBL" id="GBC59598.1"/>
    </source>
</evidence>
<keyword evidence="4" id="KW-1185">Reference proteome</keyword>
<dbReference type="Proteomes" id="UP000288096">
    <property type="component" value="Unassembled WGS sequence"/>
</dbReference>
<keyword evidence="1" id="KW-1133">Transmembrane helix</keyword>
<dbReference type="Gene3D" id="3.30.450.40">
    <property type="match status" value="3"/>
</dbReference>
<dbReference type="SUPFAM" id="SSF55781">
    <property type="entry name" value="GAF domain-like"/>
    <property type="match status" value="3"/>
</dbReference>
<feature type="transmembrane region" description="Helical" evidence="1">
    <location>
        <begin position="49"/>
        <end position="69"/>
    </location>
</feature>
<protein>
    <recommendedName>
        <fullName evidence="2">Guanylate cyclase domain-containing protein</fullName>
    </recommendedName>
</protein>
<dbReference type="Pfam" id="PF13185">
    <property type="entry name" value="GAF_2"/>
    <property type="match status" value="2"/>
</dbReference>
<dbReference type="Pfam" id="PF01590">
    <property type="entry name" value="GAF"/>
    <property type="match status" value="1"/>
</dbReference>
<dbReference type="SMART" id="SM00044">
    <property type="entry name" value="CYCc"/>
    <property type="match status" value="1"/>
</dbReference>
<evidence type="ECO:0000313" key="4">
    <source>
        <dbReference type="Proteomes" id="UP000288096"/>
    </source>
</evidence>
<dbReference type="InterPro" id="IPR001054">
    <property type="entry name" value="A/G_cyclase"/>
</dbReference>
<keyword evidence="1" id="KW-0472">Membrane</keyword>
<dbReference type="RefSeq" id="WP_166404825.1">
    <property type="nucleotide sequence ID" value="NZ_BEXT01000001.1"/>
</dbReference>
<dbReference type="InterPro" id="IPR003018">
    <property type="entry name" value="GAF"/>
</dbReference>
<dbReference type="AlphaFoldDB" id="A0A401FRL1"/>
<dbReference type="PROSITE" id="PS50125">
    <property type="entry name" value="GUANYLATE_CYCLASE_2"/>
    <property type="match status" value="1"/>
</dbReference>
<keyword evidence="1" id="KW-0812">Transmembrane</keyword>